<sequence length="210" mass="23702">MKQYKLSKQDSSGGYRYEPEKGDADSFTVDIKQRPIGENPFIFLYRDSRTQQDQKDIALAAGRLSTSSSFKIYLGDPKCYFEDYDKSLPWEKMNIERPESTWSLGFAESDLRRDFIWKKTRRIAVDGVDKPSRLLAQNWKLTCANDPDDVLAIFTGDLGLSRGGTLQIDVDWGIQFEHMVLITLVCQFSKHKQPASQSSGSSLATAPGGI</sequence>
<evidence type="ECO:0000256" key="1">
    <source>
        <dbReference type="SAM" id="MobiDB-lite"/>
    </source>
</evidence>
<gene>
    <name evidence="2" type="ORF">CBYS24578_00016157</name>
</gene>
<keyword evidence="3" id="KW-1185">Reference proteome</keyword>
<reference evidence="3" key="1">
    <citation type="submission" date="2019-06" db="EMBL/GenBank/DDBJ databases">
        <authorList>
            <person name="Broberg M."/>
        </authorList>
    </citation>
    <scope>NUCLEOTIDE SEQUENCE [LARGE SCALE GENOMIC DNA]</scope>
</reference>
<proteinExistence type="predicted"/>
<organism evidence="2 3">
    <name type="scientific">Clonostachys byssicola</name>
    <dbReference type="NCBI Taxonomy" id="160290"/>
    <lineage>
        <taxon>Eukaryota</taxon>
        <taxon>Fungi</taxon>
        <taxon>Dikarya</taxon>
        <taxon>Ascomycota</taxon>
        <taxon>Pezizomycotina</taxon>
        <taxon>Sordariomycetes</taxon>
        <taxon>Hypocreomycetidae</taxon>
        <taxon>Hypocreales</taxon>
        <taxon>Bionectriaceae</taxon>
        <taxon>Clonostachys</taxon>
    </lineage>
</organism>
<comment type="caution">
    <text evidence="2">The sequence shown here is derived from an EMBL/GenBank/DDBJ whole genome shotgun (WGS) entry which is preliminary data.</text>
</comment>
<name>A0A9N9U777_9HYPO</name>
<evidence type="ECO:0000313" key="3">
    <source>
        <dbReference type="Proteomes" id="UP000754883"/>
    </source>
</evidence>
<accession>A0A9N9U777</accession>
<dbReference type="AlphaFoldDB" id="A0A9N9U777"/>
<protein>
    <submittedName>
        <fullName evidence="2">Uncharacterized protein</fullName>
    </submittedName>
</protein>
<feature type="region of interest" description="Disordered" evidence="1">
    <location>
        <begin position="1"/>
        <end position="22"/>
    </location>
</feature>
<dbReference type="EMBL" id="CABFNO020001296">
    <property type="protein sequence ID" value="CAG9977295.1"/>
    <property type="molecule type" value="Genomic_DNA"/>
</dbReference>
<evidence type="ECO:0000313" key="2">
    <source>
        <dbReference type="EMBL" id="CAG9977295.1"/>
    </source>
</evidence>
<dbReference type="Proteomes" id="UP000754883">
    <property type="component" value="Unassembled WGS sequence"/>
</dbReference>
<reference evidence="2 3" key="2">
    <citation type="submission" date="2021-10" db="EMBL/GenBank/DDBJ databases">
        <authorList>
            <person name="Piombo E."/>
        </authorList>
    </citation>
    <scope>NUCLEOTIDE SEQUENCE [LARGE SCALE GENOMIC DNA]</scope>
</reference>
<dbReference type="OrthoDB" id="3431997at2759"/>